<dbReference type="Proteomes" id="UP000694853">
    <property type="component" value="Unplaced"/>
</dbReference>
<dbReference type="PANTHER" id="PTHR46033:SF8">
    <property type="entry name" value="PROTEIN MAINTENANCE OF MERISTEMS-LIKE"/>
    <property type="match status" value="1"/>
</dbReference>
<feature type="domain" description="Aminotransferase-like plant mobile" evidence="1">
    <location>
        <begin position="1"/>
        <end position="312"/>
    </location>
</feature>
<dbReference type="InterPro" id="IPR044824">
    <property type="entry name" value="MAIN-like"/>
</dbReference>
<dbReference type="OrthoDB" id="1939467at2759"/>
<sequence length="465" mass="53928">MPPGECTITLQDIAIQIGLRIDGKAVIAAVGGNKAQIVEDLLGIRPPDDAFMGSSLKLSWLDQHFIHVAMHNHNELQLTRFARAYILRLIGGFMLADHSSSRVPVRYLPLLEDFTIKGEYSWGAATLAFLYREINPTLLLMMWAWDRFPFLQPNNSIHTRLDLPYDALWLVSQSYSRGKRDLAYYRYKFDHLKCDEIVWQPYSMELMNSLPAICTEASNIWRSVVPLICFQIFECHQPDCVMQQFRMVQHIPRAPYQPDQLHDITLRRKTGENWLAKFKGIVELWDMHQAWVMTNDPQIGLLSSNSKYMRWYITHTRRWMTRDAAIFALFGDAHERAYYLCNDGKDSFSFEKMNELSDPAIDIGQLADRKEGKDLQCRRTEVKEAKWSLPSLPERRDDIYYIPPQFSFNPSQAMRSSSGQGWETSSMQVGSDHGIDLNADFIVAADADVQDVRRNPHREARDRRR</sequence>
<dbReference type="RefSeq" id="XP_027338024.1">
    <property type="nucleotide sequence ID" value="XM_027482223.1"/>
</dbReference>
<dbReference type="GO" id="GO:0010073">
    <property type="term" value="P:meristem maintenance"/>
    <property type="evidence" value="ECO:0007669"/>
    <property type="project" value="InterPro"/>
</dbReference>
<evidence type="ECO:0000259" key="1">
    <source>
        <dbReference type="Pfam" id="PF10536"/>
    </source>
</evidence>
<dbReference type="PANTHER" id="PTHR46033">
    <property type="entry name" value="PROTEIN MAIN-LIKE 2"/>
    <property type="match status" value="1"/>
</dbReference>
<proteinExistence type="predicted"/>
<dbReference type="Pfam" id="PF10536">
    <property type="entry name" value="PMD"/>
    <property type="match status" value="1"/>
</dbReference>
<organism evidence="2 3">
    <name type="scientific">Abrus precatorius</name>
    <name type="common">Indian licorice</name>
    <name type="synonym">Glycine abrus</name>
    <dbReference type="NCBI Taxonomy" id="3816"/>
    <lineage>
        <taxon>Eukaryota</taxon>
        <taxon>Viridiplantae</taxon>
        <taxon>Streptophyta</taxon>
        <taxon>Embryophyta</taxon>
        <taxon>Tracheophyta</taxon>
        <taxon>Spermatophyta</taxon>
        <taxon>Magnoliopsida</taxon>
        <taxon>eudicotyledons</taxon>
        <taxon>Gunneridae</taxon>
        <taxon>Pentapetalae</taxon>
        <taxon>rosids</taxon>
        <taxon>fabids</taxon>
        <taxon>Fabales</taxon>
        <taxon>Fabaceae</taxon>
        <taxon>Papilionoideae</taxon>
        <taxon>50 kb inversion clade</taxon>
        <taxon>NPAAA clade</taxon>
        <taxon>indigoferoid/millettioid clade</taxon>
        <taxon>Abreae</taxon>
        <taxon>Abrus</taxon>
    </lineage>
</organism>
<reference evidence="2" key="1">
    <citation type="journal article" date="2019" name="Toxins">
        <title>Detection of Abrin-Like and Prepropulchellin-Like Toxin Genes and Transcripts Using Whole Genome Sequencing and Full-Length Transcript Sequencing of Abrus precatorius.</title>
        <authorList>
            <person name="Hovde B.T."/>
            <person name="Daligault H.E."/>
            <person name="Hanschen E.R."/>
            <person name="Kunde Y.A."/>
            <person name="Johnson M.B."/>
            <person name="Starkenburg S.R."/>
            <person name="Johnson S.L."/>
        </authorList>
    </citation>
    <scope>NUCLEOTIDE SEQUENCE [LARGE SCALE GENOMIC DNA]</scope>
</reference>
<reference evidence="3" key="2">
    <citation type="submission" date="2025-08" db="UniProtKB">
        <authorList>
            <consortium name="RefSeq"/>
        </authorList>
    </citation>
    <scope>IDENTIFICATION</scope>
    <source>
        <tissue evidence="3">Young leaves</tissue>
    </source>
</reference>
<dbReference type="KEGG" id="aprc:113851950"/>
<protein>
    <submittedName>
        <fullName evidence="3">Serine/threonine-protein phosphatase 7 long form homolog</fullName>
    </submittedName>
</protein>
<evidence type="ECO:0000313" key="3">
    <source>
        <dbReference type="RefSeq" id="XP_027338024.1"/>
    </source>
</evidence>
<keyword evidence="2" id="KW-1185">Reference proteome</keyword>
<gene>
    <name evidence="3" type="primary">LOC113851950</name>
</gene>
<dbReference type="AlphaFoldDB" id="A0A8B8K3U0"/>
<dbReference type="InterPro" id="IPR019557">
    <property type="entry name" value="AminoTfrase-like_pln_mobile"/>
</dbReference>
<name>A0A8B8K3U0_ABRPR</name>
<evidence type="ECO:0000313" key="2">
    <source>
        <dbReference type="Proteomes" id="UP000694853"/>
    </source>
</evidence>
<dbReference type="GeneID" id="113851950"/>
<accession>A0A8B8K3U0</accession>